<feature type="region of interest" description="Disordered" evidence="1">
    <location>
        <begin position="60"/>
        <end position="92"/>
    </location>
</feature>
<keyword evidence="2" id="KW-0732">Signal</keyword>
<protein>
    <submittedName>
        <fullName evidence="3">Uncharacterized protein</fullName>
    </submittedName>
</protein>
<dbReference type="Proteomes" id="UP000192247">
    <property type="component" value="Unassembled WGS sequence"/>
</dbReference>
<evidence type="ECO:0000313" key="4">
    <source>
        <dbReference type="Proteomes" id="UP000192247"/>
    </source>
</evidence>
<dbReference type="AlphaFoldDB" id="A0A1V9Y2S4"/>
<feature type="non-terminal residue" evidence="3">
    <location>
        <position position="92"/>
    </location>
</feature>
<gene>
    <name evidence="3" type="ORF">BIW11_05334</name>
</gene>
<keyword evidence="4" id="KW-1185">Reference proteome</keyword>
<evidence type="ECO:0000256" key="1">
    <source>
        <dbReference type="SAM" id="MobiDB-lite"/>
    </source>
</evidence>
<sequence>MAKTVLCYAGTAALLLSLIHSVQSQLDPSDFDEAFLQQMFGELTLREETARLQEAIAKKTHQEYQNDARQAEDVEIDNPERMVRYRKEGQIS</sequence>
<comment type="caution">
    <text evidence="3">The sequence shown here is derived from an EMBL/GenBank/DDBJ whole genome shotgun (WGS) entry which is preliminary data.</text>
</comment>
<dbReference type="EMBL" id="MNPL01000418">
    <property type="protein sequence ID" value="OQR80036.1"/>
    <property type="molecule type" value="Genomic_DNA"/>
</dbReference>
<feature type="signal peptide" evidence="2">
    <location>
        <begin position="1"/>
        <end position="24"/>
    </location>
</feature>
<organism evidence="3 4">
    <name type="scientific">Tropilaelaps mercedesae</name>
    <dbReference type="NCBI Taxonomy" id="418985"/>
    <lineage>
        <taxon>Eukaryota</taxon>
        <taxon>Metazoa</taxon>
        <taxon>Ecdysozoa</taxon>
        <taxon>Arthropoda</taxon>
        <taxon>Chelicerata</taxon>
        <taxon>Arachnida</taxon>
        <taxon>Acari</taxon>
        <taxon>Parasitiformes</taxon>
        <taxon>Mesostigmata</taxon>
        <taxon>Gamasina</taxon>
        <taxon>Dermanyssoidea</taxon>
        <taxon>Laelapidae</taxon>
        <taxon>Tropilaelaps</taxon>
    </lineage>
</organism>
<feature type="chain" id="PRO_5012235532" evidence="2">
    <location>
        <begin position="25"/>
        <end position="92"/>
    </location>
</feature>
<proteinExistence type="predicted"/>
<accession>A0A1V9Y2S4</accession>
<evidence type="ECO:0000256" key="2">
    <source>
        <dbReference type="SAM" id="SignalP"/>
    </source>
</evidence>
<name>A0A1V9Y2S4_9ACAR</name>
<dbReference type="InParanoid" id="A0A1V9Y2S4"/>
<evidence type="ECO:0000313" key="3">
    <source>
        <dbReference type="EMBL" id="OQR80036.1"/>
    </source>
</evidence>
<reference evidence="3 4" key="1">
    <citation type="journal article" date="2017" name="Gigascience">
        <title>Draft genome of the honey bee ectoparasitic mite, Tropilaelaps mercedesae, is shaped by the parasitic life history.</title>
        <authorList>
            <person name="Dong X."/>
            <person name="Armstrong S.D."/>
            <person name="Xia D."/>
            <person name="Makepeace B.L."/>
            <person name="Darby A.C."/>
            <person name="Kadowaki T."/>
        </authorList>
    </citation>
    <scope>NUCLEOTIDE SEQUENCE [LARGE SCALE GENOMIC DNA]</scope>
    <source>
        <strain evidence="3">Wuxi-XJTLU</strain>
    </source>
</reference>